<proteinExistence type="predicted"/>
<evidence type="ECO:0000259" key="2">
    <source>
        <dbReference type="PROSITE" id="PS50076"/>
    </source>
</evidence>
<dbReference type="InterPro" id="IPR036869">
    <property type="entry name" value="J_dom_sf"/>
</dbReference>
<accession>A0A1G4I8M8</accession>
<dbReference type="PROSITE" id="PS50076">
    <property type="entry name" value="DNAJ_2"/>
    <property type="match status" value="1"/>
</dbReference>
<dbReference type="VEuPathDB" id="TriTrypDB:TEOVI_000670500"/>
<evidence type="ECO:0000256" key="1">
    <source>
        <dbReference type="SAM" id="MobiDB-lite"/>
    </source>
</evidence>
<evidence type="ECO:0000313" key="4">
    <source>
        <dbReference type="Proteomes" id="UP000195570"/>
    </source>
</evidence>
<sequence>MPLFCSSTTFMLKVRRAAVKTWKCFAFNAFVSSSMRYISCGFTADDNNKSKSCPFDALGISNNSDMTTVKAAYRSKCQTEHPDVGGTEEGFRRIRWAYESCCEKLVKTGPRSNSEFDGSSHESSSKQKDDEGDYTHSYYRYKSKDERYHEQRQMFYYLFSSAETRNDIDNLLSKALRSHCFDAIDVSEPLRLSLRNYHRVTGYGEHHLTSCFAAMEHWEEYTQRRADVTQYHIMLILYTDGPKPGLTAQLISEGVEAIMEQMCVKGIEYDDWSLTLAHKAYRVCPYPST</sequence>
<dbReference type="Proteomes" id="UP000195570">
    <property type="component" value="Unassembled WGS sequence"/>
</dbReference>
<feature type="region of interest" description="Disordered" evidence="1">
    <location>
        <begin position="109"/>
        <end position="131"/>
    </location>
</feature>
<dbReference type="Gene3D" id="1.10.287.110">
    <property type="entry name" value="DnaJ domain"/>
    <property type="match status" value="1"/>
</dbReference>
<dbReference type="GeneID" id="92380639"/>
<dbReference type="SUPFAM" id="SSF46565">
    <property type="entry name" value="Chaperone J-domain"/>
    <property type="match status" value="1"/>
</dbReference>
<reference evidence="3" key="1">
    <citation type="submission" date="2016-09" db="EMBL/GenBank/DDBJ databases">
        <authorList>
            <person name="Hebert L."/>
            <person name="Moumen B."/>
        </authorList>
    </citation>
    <scope>NUCLEOTIDE SEQUENCE [LARGE SCALE GENOMIC DNA]</scope>
    <source>
        <strain evidence="3">OVI</strain>
    </source>
</reference>
<dbReference type="InterPro" id="IPR001623">
    <property type="entry name" value="DnaJ_domain"/>
</dbReference>
<feature type="compositionally biased region" description="Basic and acidic residues" evidence="1">
    <location>
        <begin position="118"/>
        <end position="129"/>
    </location>
</feature>
<dbReference type="SMART" id="SM00271">
    <property type="entry name" value="DnaJ"/>
    <property type="match status" value="1"/>
</dbReference>
<gene>
    <name evidence="3" type="ORF">TEOVI_000670500</name>
</gene>
<organism evidence="3 4">
    <name type="scientific">Trypanosoma equiperdum</name>
    <dbReference type="NCBI Taxonomy" id="5694"/>
    <lineage>
        <taxon>Eukaryota</taxon>
        <taxon>Discoba</taxon>
        <taxon>Euglenozoa</taxon>
        <taxon>Kinetoplastea</taxon>
        <taxon>Metakinetoplastina</taxon>
        <taxon>Trypanosomatida</taxon>
        <taxon>Trypanosomatidae</taxon>
        <taxon>Trypanosoma</taxon>
    </lineage>
</organism>
<dbReference type="RefSeq" id="XP_067079334.1">
    <property type="nucleotide sequence ID" value="XM_067223233.1"/>
</dbReference>
<dbReference type="CDD" id="cd06257">
    <property type="entry name" value="DnaJ"/>
    <property type="match status" value="1"/>
</dbReference>
<protein>
    <submittedName>
        <fullName evidence="3">Chaperone protein DNAj, putative</fullName>
    </submittedName>
</protein>
<feature type="domain" description="J" evidence="2">
    <location>
        <begin position="53"/>
        <end position="120"/>
    </location>
</feature>
<keyword evidence="4" id="KW-1185">Reference proteome</keyword>
<dbReference type="AlphaFoldDB" id="A0A1G4I8M8"/>
<comment type="caution">
    <text evidence="3">The sequence shown here is derived from an EMBL/GenBank/DDBJ whole genome shotgun (WGS) entry which is preliminary data.</text>
</comment>
<dbReference type="EMBL" id="CZPT02000895">
    <property type="protein sequence ID" value="SCU68118.1"/>
    <property type="molecule type" value="Genomic_DNA"/>
</dbReference>
<dbReference type="FunFam" id="1.10.287.110:FF:000161">
    <property type="entry name" value="Small t antigen"/>
    <property type="match status" value="1"/>
</dbReference>
<name>A0A1G4I8M8_TRYEQ</name>
<evidence type="ECO:0000313" key="3">
    <source>
        <dbReference type="EMBL" id="SCU68118.1"/>
    </source>
</evidence>